<gene>
    <name evidence="2" type="ORF">OLEA9_A015241</name>
</gene>
<feature type="region of interest" description="Disordered" evidence="1">
    <location>
        <begin position="1"/>
        <end position="50"/>
    </location>
</feature>
<proteinExistence type="predicted"/>
<dbReference type="Proteomes" id="UP000594638">
    <property type="component" value="Unassembled WGS sequence"/>
</dbReference>
<dbReference type="Gramene" id="OE9A015241T1">
    <property type="protein sequence ID" value="OE9A015241C1"/>
    <property type="gene ID" value="OE9A015241"/>
</dbReference>
<evidence type="ECO:0000256" key="1">
    <source>
        <dbReference type="SAM" id="MobiDB-lite"/>
    </source>
</evidence>
<protein>
    <submittedName>
        <fullName evidence="2">Uncharacterized protein</fullName>
    </submittedName>
</protein>
<sequence length="212" mass="24283">MQSRKNSHSRNHETLSQVARGKHTRGRRNEETFHKIEPRERKPIAEGGKPASEFTPLRVWRGGQRAIANKSRALFAIATGGHSRRVPARLVRAEQRREVNEPRRPVIDRVDRVRGQHVRAGIPWPAPQASGQTLRCARGADSDSPACGPARRVCTPFARQHRVRNSLDCYRNTRASHSRTFTRCWSLSRHSRASWNVFVKAFFIFVLKKVKI</sequence>
<dbReference type="EMBL" id="CACTIH010006232">
    <property type="protein sequence ID" value="CAA3004464.1"/>
    <property type="molecule type" value="Genomic_DNA"/>
</dbReference>
<accession>A0A8S0TJ92</accession>
<name>A0A8S0TJ92_OLEEU</name>
<evidence type="ECO:0000313" key="2">
    <source>
        <dbReference type="EMBL" id="CAA3004464.1"/>
    </source>
</evidence>
<reference evidence="2 3" key="1">
    <citation type="submission" date="2019-12" db="EMBL/GenBank/DDBJ databases">
        <authorList>
            <person name="Alioto T."/>
            <person name="Alioto T."/>
            <person name="Gomez Garrido J."/>
        </authorList>
    </citation>
    <scope>NUCLEOTIDE SEQUENCE [LARGE SCALE GENOMIC DNA]</scope>
</reference>
<feature type="compositionally biased region" description="Basic and acidic residues" evidence="1">
    <location>
        <begin position="27"/>
        <end position="44"/>
    </location>
</feature>
<dbReference type="AlphaFoldDB" id="A0A8S0TJ92"/>
<comment type="caution">
    <text evidence="2">The sequence shown here is derived from an EMBL/GenBank/DDBJ whole genome shotgun (WGS) entry which is preliminary data.</text>
</comment>
<keyword evidence="3" id="KW-1185">Reference proteome</keyword>
<organism evidence="2 3">
    <name type="scientific">Olea europaea subsp. europaea</name>
    <dbReference type="NCBI Taxonomy" id="158383"/>
    <lineage>
        <taxon>Eukaryota</taxon>
        <taxon>Viridiplantae</taxon>
        <taxon>Streptophyta</taxon>
        <taxon>Embryophyta</taxon>
        <taxon>Tracheophyta</taxon>
        <taxon>Spermatophyta</taxon>
        <taxon>Magnoliopsida</taxon>
        <taxon>eudicotyledons</taxon>
        <taxon>Gunneridae</taxon>
        <taxon>Pentapetalae</taxon>
        <taxon>asterids</taxon>
        <taxon>lamiids</taxon>
        <taxon>Lamiales</taxon>
        <taxon>Oleaceae</taxon>
        <taxon>Oleeae</taxon>
        <taxon>Olea</taxon>
    </lineage>
</organism>
<evidence type="ECO:0000313" key="3">
    <source>
        <dbReference type="Proteomes" id="UP000594638"/>
    </source>
</evidence>